<dbReference type="AlphaFoldDB" id="W1DTG5"/>
<protein>
    <submittedName>
        <fullName evidence="2">Maltose/maltodextrin ABC transporter, permease protein MalG</fullName>
    </submittedName>
</protein>
<evidence type="ECO:0000256" key="1">
    <source>
        <dbReference type="SAM" id="Phobius"/>
    </source>
</evidence>
<comment type="caution">
    <text evidence="2">The sequence shown here is derived from an EMBL/GenBank/DDBJ whole genome shotgun (WGS) entry which is preliminary data.</text>
</comment>
<evidence type="ECO:0000313" key="2">
    <source>
        <dbReference type="EMBL" id="CDL12112.1"/>
    </source>
</evidence>
<feature type="transmembrane region" description="Helical" evidence="1">
    <location>
        <begin position="12"/>
        <end position="39"/>
    </location>
</feature>
<accession>W1DTG5</accession>
<proteinExistence type="predicted"/>
<reference evidence="2" key="1">
    <citation type="submission" date="2013-10" db="EMBL/GenBank/DDBJ databases">
        <title>Antibiotic resistance diversity of beta-lactamase producers in the General Hospital Vienna.</title>
        <authorList>
            <person name="Barisic I."/>
            <person name="Mitteregger D."/>
            <person name="Hirschl A.M."/>
            <person name="Noehammer C."/>
            <person name="Wiesinger-Mayr H."/>
        </authorList>
    </citation>
    <scope>NUCLEOTIDE SEQUENCE [LARGE SCALE GENOMIC DNA]</scope>
    <source>
        <strain evidence="2">IS43</strain>
    </source>
</reference>
<dbReference type="EMBL" id="CBWK010000746">
    <property type="protein sequence ID" value="CDL12112.1"/>
    <property type="molecule type" value="Genomic_DNA"/>
</dbReference>
<evidence type="ECO:0000313" key="3">
    <source>
        <dbReference type="Proteomes" id="UP000019183"/>
    </source>
</evidence>
<dbReference type="Proteomes" id="UP000019183">
    <property type="component" value="Unassembled WGS sequence"/>
</dbReference>
<keyword evidence="1" id="KW-0472">Membrane</keyword>
<keyword evidence="1" id="KW-0812">Transmembrane</keyword>
<name>W1DTG5_KLEPN</name>
<sequence>MLFLLLQMIPQFSALIAIFVLSQLLGLINSHLALVLIYVGGDDPDEYLVDERVSRRDP</sequence>
<keyword evidence="3" id="KW-1185">Reference proteome</keyword>
<organism evidence="2 3">
    <name type="scientific">Klebsiella pneumoniae IS43</name>
    <dbReference type="NCBI Taxonomy" id="1432552"/>
    <lineage>
        <taxon>Bacteria</taxon>
        <taxon>Pseudomonadati</taxon>
        <taxon>Pseudomonadota</taxon>
        <taxon>Gammaproteobacteria</taxon>
        <taxon>Enterobacterales</taxon>
        <taxon>Enterobacteriaceae</taxon>
        <taxon>Klebsiella/Raoultella group</taxon>
        <taxon>Klebsiella</taxon>
        <taxon>Klebsiella pneumoniae complex</taxon>
    </lineage>
</organism>
<keyword evidence="1" id="KW-1133">Transmembrane helix</keyword>